<dbReference type="InterPro" id="IPR023346">
    <property type="entry name" value="Lysozyme-like_dom_sf"/>
</dbReference>
<reference evidence="5" key="1">
    <citation type="submission" date="2016-10" db="EMBL/GenBank/DDBJ databases">
        <authorList>
            <person name="Varghese N."/>
            <person name="Submissions S."/>
        </authorList>
    </citation>
    <scope>NUCLEOTIDE SEQUENCE [LARGE SCALE GENOMIC DNA]</scope>
    <source>
        <strain evidence="5">DSM 16477</strain>
    </source>
</reference>
<dbReference type="RefSeq" id="WP_093743225.1">
    <property type="nucleotide sequence ID" value="NZ_FNBP01000008.1"/>
</dbReference>
<organism evidence="4 5">
    <name type="scientific">Sulfitobacter delicatus</name>
    <dbReference type="NCBI Taxonomy" id="218672"/>
    <lineage>
        <taxon>Bacteria</taxon>
        <taxon>Pseudomonadati</taxon>
        <taxon>Pseudomonadota</taxon>
        <taxon>Alphaproteobacteria</taxon>
        <taxon>Rhodobacterales</taxon>
        <taxon>Roseobacteraceae</taxon>
        <taxon>Sulfitobacter</taxon>
    </lineage>
</organism>
<dbReference type="InterPro" id="IPR008258">
    <property type="entry name" value="Transglycosylase_SLT_dom_1"/>
</dbReference>
<proteinExistence type="inferred from homology"/>
<feature type="signal peptide" evidence="2">
    <location>
        <begin position="1"/>
        <end position="23"/>
    </location>
</feature>
<keyword evidence="2" id="KW-0732">Signal</keyword>
<feature type="domain" description="Transglycosylase SLT" evidence="3">
    <location>
        <begin position="61"/>
        <end position="181"/>
    </location>
</feature>
<sequence>MRVFWHIARAAFVAAVLAGPAAAQGWGSFYEPSQSNAVTKTARTLAAKGGPEGICIREILAAQLRHGIPDNLLLAIGLQEAGTRRNGHFTVWPYAVNAAGEGRLFDNQRAALDWVAERRSTGIRSIDVGCMQINLRWHPEAFADVTEGFDPRANVDYAARFLKRLHRRTGSWMQAAGSYHSFEPEFRDTYLDRLQKNISAANARLPEFQALASASPAAPEPRKPTAKAKGGYNRLAARATWGAQIGGAENARRSLYSAHEMQPVLPQFTTVRAEDAG</sequence>
<gene>
    <name evidence="4" type="ORF">SAMN04489759_10832</name>
</gene>
<dbReference type="STRING" id="218672.SAMN04489759_10832"/>
<evidence type="ECO:0000259" key="3">
    <source>
        <dbReference type="Pfam" id="PF01464"/>
    </source>
</evidence>
<comment type="similarity">
    <text evidence="1">Belongs to the virb1 family.</text>
</comment>
<dbReference type="OrthoDB" id="5945995at2"/>
<dbReference type="EMBL" id="FNBP01000008">
    <property type="protein sequence ID" value="SDG47633.1"/>
    <property type="molecule type" value="Genomic_DNA"/>
</dbReference>
<dbReference type="Proteomes" id="UP000199399">
    <property type="component" value="Unassembled WGS sequence"/>
</dbReference>
<dbReference type="Gene3D" id="1.10.530.10">
    <property type="match status" value="1"/>
</dbReference>
<protein>
    <submittedName>
        <fullName evidence="4">Transglycosylase SLT domain-containing protein</fullName>
    </submittedName>
</protein>
<evidence type="ECO:0000313" key="5">
    <source>
        <dbReference type="Proteomes" id="UP000199399"/>
    </source>
</evidence>
<accession>A0A1G7UJE5</accession>
<name>A0A1G7UJE5_9RHOB</name>
<keyword evidence="5" id="KW-1185">Reference proteome</keyword>
<evidence type="ECO:0000313" key="4">
    <source>
        <dbReference type="EMBL" id="SDG47633.1"/>
    </source>
</evidence>
<dbReference type="SUPFAM" id="SSF53955">
    <property type="entry name" value="Lysozyme-like"/>
    <property type="match status" value="1"/>
</dbReference>
<evidence type="ECO:0000256" key="2">
    <source>
        <dbReference type="SAM" id="SignalP"/>
    </source>
</evidence>
<dbReference type="CDD" id="cd13400">
    <property type="entry name" value="LT_IagB-like"/>
    <property type="match status" value="1"/>
</dbReference>
<dbReference type="AlphaFoldDB" id="A0A1G7UJE5"/>
<dbReference type="Pfam" id="PF01464">
    <property type="entry name" value="SLT"/>
    <property type="match status" value="1"/>
</dbReference>
<evidence type="ECO:0000256" key="1">
    <source>
        <dbReference type="ARBA" id="ARBA00009387"/>
    </source>
</evidence>
<feature type="chain" id="PRO_5011563167" evidence="2">
    <location>
        <begin position="24"/>
        <end position="277"/>
    </location>
</feature>